<evidence type="ECO:0000256" key="1">
    <source>
        <dbReference type="SAM" id="Phobius"/>
    </source>
</evidence>
<dbReference type="AlphaFoldDB" id="A0A3P7L5Z8"/>
<sequence length="273" mass="28484">MEITHTATVVVLIVGAEVVIFVDKKSVMIVGVFVEVIVKVPAVVVPLIFQGGLMKGDMKLLIRVVLVTAYVVVDVMVLAFVADVMLSSEAVGDPDSLAVASSTVNISLVDDAAPSVGSSFIAEVLALASFVEGMLLVRSELSDDVNNGTSLVSEYPGEVSISLVDDAAPSVKSSAIVEVLALASFVEGMLLVRSELSANVDKGTSLVSSAYSGEVNISLVDDAAPSVGSSVIAEVLALASFVEGMLLVRSELSGDVCLRWHHLWKECCLFAPN</sequence>
<dbReference type="EMBL" id="UYYB01101104">
    <property type="protein sequence ID" value="VDM78135.1"/>
    <property type="molecule type" value="Genomic_DNA"/>
</dbReference>
<feature type="transmembrane region" description="Helical" evidence="1">
    <location>
        <begin position="60"/>
        <end position="82"/>
    </location>
</feature>
<accession>A0A3P7L5Z8</accession>
<name>A0A3P7L5Z8_STRVU</name>
<evidence type="ECO:0000313" key="3">
    <source>
        <dbReference type="Proteomes" id="UP000270094"/>
    </source>
</evidence>
<keyword evidence="3" id="KW-1185">Reference proteome</keyword>
<gene>
    <name evidence="2" type="ORF">SVUK_LOCUS13133</name>
</gene>
<protein>
    <submittedName>
        <fullName evidence="2">Uncharacterized protein</fullName>
    </submittedName>
</protein>
<keyword evidence="1" id="KW-0812">Transmembrane</keyword>
<proteinExistence type="predicted"/>
<keyword evidence="1" id="KW-1133">Transmembrane helix</keyword>
<evidence type="ECO:0000313" key="2">
    <source>
        <dbReference type="EMBL" id="VDM78135.1"/>
    </source>
</evidence>
<keyword evidence="1" id="KW-0472">Membrane</keyword>
<reference evidence="2 3" key="1">
    <citation type="submission" date="2018-11" db="EMBL/GenBank/DDBJ databases">
        <authorList>
            <consortium name="Pathogen Informatics"/>
        </authorList>
    </citation>
    <scope>NUCLEOTIDE SEQUENCE [LARGE SCALE GENOMIC DNA]</scope>
</reference>
<dbReference type="Proteomes" id="UP000270094">
    <property type="component" value="Unassembled WGS sequence"/>
</dbReference>
<feature type="transmembrane region" description="Helical" evidence="1">
    <location>
        <begin position="26"/>
        <end position="48"/>
    </location>
</feature>
<organism evidence="2 3">
    <name type="scientific">Strongylus vulgaris</name>
    <name type="common">Blood worm</name>
    <dbReference type="NCBI Taxonomy" id="40348"/>
    <lineage>
        <taxon>Eukaryota</taxon>
        <taxon>Metazoa</taxon>
        <taxon>Ecdysozoa</taxon>
        <taxon>Nematoda</taxon>
        <taxon>Chromadorea</taxon>
        <taxon>Rhabditida</taxon>
        <taxon>Rhabditina</taxon>
        <taxon>Rhabditomorpha</taxon>
        <taxon>Strongyloidea</taxon>
        <taxon>Strongylidae</taxon>
        <taxon>Strongylus</taxon>
    </lineage>
</organism>